<evidence type="ECO:0000313" key="3">
    <source>
        <dbReference type="WBParaSite" id="ASIM_0000649401-mRNA-1"/>
    </source>
</evidence>
<protein>
    <submittedName>
        <fullName evidence="3">Lysine 2,3-aminomutase</fullName>
    </submittedName>
</protein>
<dbReference type="OrthoDB" id="5899380at2759"/>
<reference evidence="1 2" key="2">
    <citation type="submission" date="2018-11" db="EMBL/GenBank/DDBJ databases">
        <authorList>
            <consortium name="Pathogen Informatics"/>
        </authorList>
    </citation>
    <scope>NUCLEOTIDE SEQUENCE [LARGE SCALE GENOMIC DNA]</scope>
</reference>
<gene>
    <name evidence="1" type="ORF">ASIM_LOCUS6273</name>
</gene>
<keyword evidence="2" id="KW-1185">Reference proteome</keyword>
<evidence type="ECO:0000313" key="2">
    <source>
        <dbReference type="Proteomes" id="UP000267096"/>
    </source>
</evidence>
<evidence type="ECO:0000313" key="1">
    <source>
        <dbReference type="EMBL" id="VDK26778.1"/>
    </source>
</evidence>
<dbReference type="AlphaFoldDB" id="A0A0M3JFU0"/>
<accession>A0A0M3JFU0</accession>
<dbReference type="Proteomes" id="UP000267096">
    <property type="component" value="Unassembled WGS sequence"/>
</dbReference>
<proteinExistence type="predicted"/>
<dbReference type="EMBL" id="UYRR01013397">
    <property type="protein sequence ID" value="VDK26778.1"/>
    <property type="molecule type" value="Genomic_DNA"/>
</dbReference>
<sequence length="77" mass="8590">MHTSSIPELPLPRNGLFRVSTDNVLETTPVDGAEADRVLEAIQKSGMQPLMYYFPAGRSAIYRSLNSAPLSKYFNEE</sequence>
<dbReference type="WBParaSite" id="ASIM_0000649401-mRNA-1">
    <property type="protein sequence ID" value="ASIM_0000649401-mRNA-1"/>
    <property type="gene ID" value="ASIM_0000649401"/>
</dbReference>
<reference evidence="3" key="1">
    <citation type="submission" date="2017-02" db="UniProtKB">
        <authorList>
            <consortium name="WormBaseParasite"/>
        </authorList>
    </citation>
    <scope>IDENTIFICATION</scope>
</reference>
<organism evidence="3">
    <name type="scientific">Anisakis simplex</name>
    <name type="common">Herring worm</name>
    <dbReference type="NCBI Taxonomy" id="6269"/>
    <lineage>
        <taxon>Eukaryota</taxon>
        <taxon>Metazoa</taxon>
        <taxon>Ecdysozoa</taxon>
        <taxon>Nematoda</taxon>
        <taxon>Chromadorea</taxon>
        <taxon>Rhabditida</taxon>
        <taxon>Spirurina</taxon>
        <taxon>Ascaridomorpha</taxon>
        <taxon>Ascaridoidea</taxon>
        <taxon>Anisakidae</taxon>
        <taxon>Anisakis</taxon>
        <taxon>Anisakis simplex complex</taxon>
    </lineage>
</organism>
<name>A0A0M3JFU0_ANISI</name>